<comment type="caution">
    <text evidence="3">The sequence shown here is derived from an EMBL/GenBank/DDBJ whole genome shotgun (WGS) entry which is preliminary data.</text>
</comment>
<gene>
    <name evidence="3" type="ORF">C8F04DRAFT_581316</name>
</gene>
<feature type="region of interest" description="Disordered" evidence="1">
    <location>
        <begin position="77"/>
        <end position="101"/>
    </location>
</feature>
<accession>A0AAD6RWA0</accession>
<evidence type="ECO:0000256" key="1">
    <source>
        <dbReference type="SAM" id="MobiDB-lite"/>
    </source>
</evidence>
<organism evidence="3 4">
    <name type="scientific">Mycena alexandri</name>
    <dbReference type="NCBI Taxonomy" id="1745969"/>
    <lineage>
        <taxon>Eukaryota</taxon>
        <taxon>Fungi</taxon>
        <taxon>Dikarya</taxon>
        <taxon>Basidiomycota</taxon>
        <taxon>Agaricomycotina</taxon>
        <taxon>Agaricomycetes</taxon>
        <taxon>Agaricomycetidae</taxon>
        <taxon>Agaricales</taxon>
        <taxon>Marasmiineae</taxon>
        <taxon>Mycenaceae</taxon>
        <taxon>Mycena</taxon>
    </lineage>
</organism>
<sequence length="150" mass="16855">MRGQDLVRVFLFEIGSTHLLHFPFVHRFLGRPTFPSHCIPPVLSAPFCFVFILICSTVLIPVRDRYLSHRHCPARRRPAQRSIASHSSSTPPRSPANPPAGIKRTVIIREARRLHSPPKATLVVRLAECSALHDRSHSYSPTSTFPAHAL</sequence>
<protein>
    <submittedName>
        <fullName evidence="3">Uncharacterized protein</fullName>
    </submittedName>
</protein>
<keyword evidence="2" id="KW-0812">Transmembrane</keyword>
<dbReference type="EMBL" id="JARJCM010000588">
    <property type="protein sequence ID" value="KAJ7016112.1"/>
    <property type="molecule type" value="Genomic_DNA"/>
</dbReference>
<reference evidence="3" key="1">
    <citation type="submission" date="2023-03" db="EMBL/GenBank/DDBJ databases">
        <title>Massive genome expansion in bonnet fungi (Mycena s.s.) driven by repeated elements and novel gene families across ecological guilds.</title>
        <authorList>
            <consortium name="Lawrence Berkeley National Laboratory"/>
            <person name="Harder C.B."/>
            <person name="Miyauchi S."/>
            <person name="Viragh M."/>
            <person name="Kuo A."/>
            <person name="Thoen E."/>
            <person name="Andreopoulos B."/>
            <person name="Lu D."/>
            <person name="Skrede I."/>
            <person name="Drula E."/>
            <person name="Henrissat B."/>
            <person name="Morin E."/>
            <person name="Kohler A."/>
            <person name="Barry K."/>
            <person name="LaButti K."/>
            <person name="Morin E."/>
            <person name="Salamov A."/>
            <person name="Lipzen A."/>
            <person name="Mereny Z."/>
            <person name="Hegedus B."/>
            <person name="Baldrian P."/>
            <person name="Stursova M."/>
            <person name="Weitz H."/>
            <person name="Taylor A."/>
            <person name="Grigoriev I.V."/>
            <person name="Nagy L.G."/>
            <person name="Martin F."/>
            <person name="Kauserud H."/>
        </authorList>
    </citation>
    <scope>NUCLEOTIDE SEQUENCE</scope>
    <source>
        <strain evidence="3">CBHHK200</strain>
    </source>
</reference>
<feature type="transmembrane region" description="Helical" evidence="2">
    <location>
        <begin position="42"/>
        <end position="62"/>
    </location>
</feature>
<name>A0AAD6RWA0_9AGAR</name>
<evidence type="ECO:0000313" key="3">
    <source>
        <dbReference type="EMBL" id="KAJ7016112.1"/>
    </source>
</evidence>
<dbReference type="Proteomes" id="UP001218188">
    <property type="component" value="Unassembled WGS sequence"/>
</dbReference>
<evidence type="ECO:0000256" key="2">
    <source>
        <dbReference type="SAM" id="Phobius"/>
    </source>
</evidence>
<keyword evidence="2" id="KW-1133">Transmembrane helix</keyword>
<evidence type="ECO:0000313" key="4">
    <source>
        <dbReference type="Proteomes" id="UP001218188"/>
    </source>
</evidence>
<keyword evidence="4" id="KW-1185">Reference proteome</keyword>
<keyword evidence="2" id="KW-0472">Membrane</keyword>
<proteinExistence type="predicted"/>
<dbReference type="AlphaFoldDB" id="A0AAD6RWA0"/>
<feature type="compositionally biased region" description="Polar residues" evidence="1">
    <location>
        <begin position="82"/>
        <end position="91"/>
    </location>
</feature>